<accession>A0A1I3LTH9</accession>
<evidence type="ECO:0000256" key="2">
    <source>
        <dbReference type="ARBA" id="ARBA00022649"/>
    </source>
</evidence>
<organism evidence="3 4">
    <name type="scientific">Planctomicrobium piriforme</name>
    <dbReference type="NCBI Taxonomy" id="1576369"/>
    <lineage>
        <taxon>Bacteria</taxon>
        <taxon>Pseudomonadati</taxon>
        <taxon>Planctomycetota</taxon>
        <taxon>Planctomycetia</taxon>
        <taxon>Planctomycetales</taxon>
        <taxon>Planctomycetaceae</taxon>
        <taxon>Planctomicrobium</taxon>
    </lineage>
</organism>
<keyword evidence="2" id="KW-1277">Toxin-antitoxin system</keyword>
<dbReference type="InterPro" id="IPR038296">
    <property type="entry name" value="ParD_sf"/>
</dbReference>
<dbReference type="STRING" id="1576369.SAMN05421753_11360"/>
<proteinExistence type="inferred from homology"/>
<dbReference type="GO" id="GO:0006355">
    <property type="term" value="P:regulation of DNA-templated transcription"/>
    <property type="evidence" value="ECO:0007669"/>
    <property type="project" value="InterPro"/>
</dbReference>
<sequence length="96" mass="10625">MPTRNVNLTEHYDQFISEQVEAGKFQNASEVLRAGLRLLEQQSQTEEQQLALLKKLAREGFAALDQGAGLAISTSKDLEKTTARIGKRAAKRVSKP</sequence>
<dbReference type="RefSeq" id="WP_092052287.1">
    <property type="nucleotide sequence ID" value="NZ_FOQD01000013.1"/>
</dbReference>
<dbReference type="AlphaFoldDB" id="A0A1I3LTH9"/>
<protein>
    <submittedName>
        <fullName evidence="3">Antitoxin ParD1/3/4</fullName>
    </submittedName>
</protein>
<dbReference type="Proteomes" id="UP000199518">
    <property type="component" value="Unassembled WGS sequence"/>
</dbReference>
<dbReference type="SUPFAM" id="SSF47598">
    <property type="entry name" value="Ribbon-helix-helix"/>
    <property type="match status" value="1"/>
</dbReference>
<keyword evidence="4" id="KW-1185">Reference proteome</keyword>
<reference evidence="4" key="1">
    <citation type="submission" date="2016-10" db="EMBL/GenBank/DDBJ databases">
        <authorList>
            <person name="Varghese N."/>
            <person name="Submissions S."/>
        </authorList>
    </citation>
    <scope>NUCLEOTIDE SEQUENCE [LARGE SCALE GENOMIC DNA]</scope>
    <source>
        <strain evidence="4">DSM 26348</strain>
    </source>
</reference>
<dbReference type="Gene3D" id="6.10.10.120">
    <property type="entry name" value="Antitoxin ParD1-like"/>
    <property type="match status" value="1"/>
</dbReference>
<dbReference type="EMBL" id="FOQD01000013">
    <property type="protein sequence ID" value="SFI87993.1"/>
    <property type="molecule type" value="Genomic_DNA"/>
</dbReference>
<dbReference type="NCBIfam" id="TIGR02606">
    <property type="entry name" value="antidote_CC2985"/>
    <property type="match status" value="1"/>
</dbReference>
<dbReference type="PANTHER" id="PTHR36582:SF2">
    <property type="entry name" value="ANTITOXIN PARD"/>
    <property type="match status" value="1"/>
</dbReference>
<dbReference type="InterPro" id="IPR010985">
    <property type="entry name" value="Ribbon_hlx_hlx"/>
</dbReference>
<evidence type="ECO:0000256" key="1">
    <source>
        <dbReference type="ARBA" id="ARBA00008580"/>
    </source>
</evidence>
<evidence type="ECO:0000313" key="4">
    <source>
        <dbReference type="Proteomes" id="UP000199518"/>
    </source>
</evidence>
<evidence type="ECO:0000313" key="3">
    <source>
        <dbReference type="EMBL" id="SFI87993.1"/>
    </source>
</evidence>
<dbReference type="Pfam" id="PF03693">
    <property type="entry name" value="ParD_antitoxin"/>
    <property type="match status" value="1"/>
</dbReference>
<name>A0A1I3LTH9_9PLAN</name>
<dbReference type="PANTHER" id="PTHR36582">
    <property type="entry name" value="ANTITOXIN PARD"/>
    <property type="match status" value="1"/>
</dbReference>
<gene>
    <name evidence="3" type="ORF">SAMN05421753_11360</name>
</gene>
<dbReference type="OrthoDB" id="9811310at2"/>
<dbReference type="InterPro" id="IPR022789">
    <property type="entry name" value="ParD"/>
</dbReference>
<comment type="similarity">
    <text evidence="1">Belongs to the ParD antitoxin family.</text>
</comment>